<dbReference type="Proteomes" id="UP001500033">
    <property type="component" value="Unassembled WGS sequence"/>
</dbReference>
<evidence type="ECO:0000313" key="1">
    <source>
        <dbReference type="EMBL" id="GAA0975037.1"/>
    </source>
</evidence>
<proteinExistence type="predicted"/>
<reference evidence="1 2" key="1">
    <citation type="journal article" date="2019" name="Int. J. Syst. Evol. Microbiol.">
        <title>The Global Catalogue of Microorganisms (GCM) 10K type strain sequencing project: providing services to taxonomists for standard genome sequencing and annotation.</title>
        <authorList>
            <consortium name="The Broad Institute Genomics Platform"/>
            <consortium name="The Broad Institute Genome Sequencing Center for Infectious Disease"/>
            <person name="Wu L."/>
            <person name="Ma J."/>
        </authorList>
    </citation>
    <scope>NUCLEOTIDE SEQUENCE [LARGE SCALE GENOMIC DNA]</scope>
    <source>
        <strain evidence="1 2">JCM 11445</strain>
    </source>
</reference>
<organism evidence="1 2">
    <name type="scientific">Streptomyces rhizosphaericus</name>
    <dbReference type="NCBI Taxonomy" id="114699"/>
    <lineage>
        <taxon>Bacteria</taxon>
        <taxon>Bacillati</taxon>
        <taxon>Actinomycetota</taxon>
        <taxon>Actinomycetes</taxon>
        <taxon>Kitasatosporales</taxon>
        <taxon>Streptomycetaceae</taxon>
        <taxon>Streptomyces</taxon>
        <taxon>Streptomyces violaceusniger group</taxon>
    </lineage>
</organism>
<comment type="caution">
    <text evidence="1">The sequence shown here is derived from an EMBL/GenBank/DDBJ whole genome shotgun (WGS) entry which is preliminary data.</text>
</comment>
<accession>A0ABN1S610</accession>
<dbReference type="EMBL" id="BAAAIE010000011">
    <property type="protein sequence ID" value="GAA0975037.1"/>
    <property type="molecule type" value="Genomic_DNA"/>
</dbReference>
<name>A0ABN1S610_9ACTN</name>
<protein>
    <submittedName>
        <fullName evidence="1">Uncharacterized protein</fullName>
    </submittedName>
</protein>
<sequence length="332" mass="36362">MTIQGVPSELAHYYPGWIWDERSVGQMKSLLLYFDGLALLLPEDHFCATVAQEAELAQPLQQAGLLHNFAPGTWLDTDTARTIQQAAAHSRRAGGPAFISMGHLAATETISTAHLVAELASAHLVVEQMLRSGTVIRRRPDLGPDMVDMPERVRAAVLLTVGLAAQTKVSDHRIHLVGDLSQATRARSGKAERTAQILHQDILNVGIDLSQVPLNEILDYRREHGASYKAYAQDLRQFVRGLEAAEPIDRPRMLHERSESIADHASQLRRARRAWGRPVTALAFAGAGAAWTLHQADVWGAVFAALGAAAGFSRPARPESPFSYLLETQRIS</sequence>
<evidence type="ECO:0000313" key="2">
    <source>
        <dbReference type="Proteomes" id="UP001500033"/>
    </source>
</evidence>
<keyword evidence="2" id="KW-1185">Reference proteome</keyword>
<gene>
    <name evidence="1" type="ORF">GCM10009576_023160</name>
</gene>